<evidence type="ECO:0000256" key="1">
    <source>
        <dbReference type="SAM" id="Coils"/>
    </source>
</evidence>
<evidence type="ECO:0000256" key="2">
    <source>
        <dbReference type="SAM" id="MobiDB-lite"/>
    </source>
</evidence>
<dbReference type="AlphaFoldDB" id="A0A840TS02"/>
<dbReference type="Gene3D" id="2.40.50.100">
    <property type="match status" value="1"/>
</dbReference>
<keyword evidence="7" id="KW-1185">Reference proteome</keyword>
<feature type="compositionally biased region" description="Polar residues" evidence="2">
    <location>
        <begin position="354"/>
        <end position="364"/>
    </location>
</feature>
<dbReference type="EMBL" id="JACHGF010000008">
    <property type="protein sequence ID" value="MBB5286084.1"/>
    <property type="molecule type" value="Genomic_DNA"/>
</dbReference>
<feature type="coiled-coil region" evidence="1">
    <location>
        <begin position="106"/>
        <end position="185"/>
    </location>
</feature>
<dbReference type="Pfam" id="PF25876">
    <property type="entry name" value="HH_MFP_RND"/>
    <property type="match status" value="1"/>
</dbReference>
<proteinExistence type="predicted"/>
<dbReference type="RefSeq" id="WP_184176868.1">
    <property type="nucleotide sequence ID" value="NZ_JACHGF010000008.1"/>
</dbReference>
<evidence type="ECO:0000259" key="3">
    <source>
        <dbReference type="Pfam" id="PF25876"/>
    </source>
</evidence>
<name>A0A840TS02_9BACT</name>
<dbReference type="Gene3D" id="2.40.420.20">
    <property type="match status" value="1"/>
</dbReference>
<dbReference type="InterPro" id="IPR058625">
    <property type="entry name" value="MdtA-like_BSH"/>
</dbReference>
<accession>A0A840TS02</accession>
<dbReference type="Pfam" id="PF25975">
    <property type="entry name" value="CzcB_C"/>
    <property type="match status" value="1"/>
</dbReference>
<evidence type="ECO:0000313" key="7">
    <source>
        <dbReference type="Proteomes" id="UP000557307"/>
    </source>
</evidence>
<dbReference type="SUPFAM" id="SSF111369">
    <property type="entry name" value="HlyD-like secretion proteins"/>
    <property type="match status" value="1"/>
</dbReference>
<keyword evidence="1" id="KW-0175">Coiled coil</keyword>
<feature type="domain" description="Multidrug resistance protein MdtA-like barrel-sandwich hybrid" evidence="4">
    <location>
        <begin position="67"/>
        <end position="226"/>
    </location>
</feature>
<feature type="compositionally biased region" description="Basic and acidic residues" evidence="2">
    <location>
        <begin position="365"/>
        <end position="375"/>
    </location>
</feature>
<dbReference type="InterPro" id="IPR058649">
    <property type="entry name" value="CzcB_C"/>
</dbReference>
<feature type="domain" description="Multidrug resistance protein MdtA-like alpha-helical hairpin" evidence="3">
    <location>
        <begin position="120"/>
        <end position="186"/>
    </location>
</feature>
<organism evidence="6 7">
    <name type="scientific">Rhabdobacter roseus</name>
    <dbReference type="NCBI Taxonomy" id="1655419"/>
    <lineage>
        <taxon>Bacteria</taxon>
        <taxon>Pseudomonadati</taxon>
        <taxon>Bacteroidota</taxon>
        <taxon>Cytophagia</taxon>
        <taxon>Cytophagales</taxon>
        <taxon>Cytophagaceae</taxon>
        <taxon>Rhabdobacter</taxon>
    </lineage>
</organism>
<sequence length="468" mass="50766">MARKSSNRTWWILGGVLVLLVGGLVVAKQAGWVGQTKPTEVEFANVKRTDIIERVSASGRVQPEVEVKISPDVSGEITELNVQEGDSVVKGQLLLKIRPDNYESQLARAQATVNANKAALEQAKAQQAQTEARLIRAKADFDRNQKLFNDKVVSAADLEQIRANYDVAQQDIEAAKANVQAAQFNIRSAEAGLRDAAENLRKTTIFAPVSGIISKLNVEVGERVVGTSQMAGTELMRLANLNNMEVRVNVNENDIIRVALGDTAEIDVDAYSSTGRKFRGIVREIANTAEGLTTATGASVSADAVTEFEVKIKILNSSFSDLMANRNKKSYPFKPGMTASVDVITERKQNTLSVPISAVTTRSNKGTENKEEKPAENNNASSGEPAKAAKEEPVKEVVFVNNGGKAQLREVKTGISDFENIEIVSGLKEGDQIVSGPFIVVSKRLNDGDMIAVKKEEAKKDEKKSKEN</sequence>
<dbReference type="Gene3D" id="2.40.30.170">
    <property type="match status" value="1"/>
</dbReference>
<evidence type="ECO:0000313" key="6">
    <source>
        <dbReference type="EMBL" id="MBB5286084.1"/>
    </source>
</evidence>
<feature type="domain" description="CzcB-like C-terminal circularly permuted SH3-like" evidence="5">
    <location>
        <begin position="395"/>
        <end position="435"/>
    </location>
</feature>
<dbReference type="PANTHER" id="PTHR30469:SF33">
    <property type="entry name" value="SLR1207 PROTEIN"/>
    <property type="match status" value="1"/>
</dbReference>
<feature type="region of interest" description="Disordered" evidence="2">
    <location>
        <begin position="354"/>
        <end position="391"/>
    </location>
</feature>
<comment type="caution">
    <text evidence="6">The sequence shown here is derived from an EMBL/GenBank/DDBJ whole genome shotgun (WGS) entry which is preliminary data.</text>
</comment>
<evidence type="ECO:0000259" key="4">
    <source>
        <dbReference type="Pfam" id="PF25917"/>
    </source>
</evidence>
<dbReference type="Proteomes" id="UP000557307">
    <property type="component" value="Unassembled WGS sequence"/>
</dbReference>
<evidence type="ECO:0000259" key="5">
    <source>
        <dbReference type="Pfam" id="PF25975"/>
    </source>
</evidence>
<dbReference type="GO" id="GO:1990281">
    <property type="term" value="C:efflux pump complex"/>
    <property type="evidence" value="ECO:0007669"/>
    <property type="project" value="TreeGrafter"/>
</dbReference>
<protein>
    <submittedName>
        <fullName evidence="6">HlyD family secretion protein</fullName>
    </submittedName>
</protein>
<dbReference type="Gene3D" id="1.10.287.470">
    <property type="entry name" value="Helix hairpin bin"/>
    <property type="match status" value="1"/>
</dbReference>
<dbReference type="Pfam" id="PF25917">
    <property type="entry name" value="BSH_RND"/>
    <property type="match status" value="1"/>
</dbReference>
<dbReference type="GO" id="GO:0015562">
    <property type="term" value="F:efflux transmembrane transporter activity"/>
    <property type="evidence" value="ECO:0007669"/>
    <property type="project" value="TreeGrafter"/>
</dbReference>
<dbReference type="PANTHER" id="PTHR30469">
    <property type="entry name" value="MULTIDRUG RESISTANCE PROTEIN MDTA"/>
    <property type="match status" value="1"/>
</dbReference>
<gene>
    <name evidence="6" type="ORF">HNQ92_004244</name>
</gene>
<reference evidence="6 7" key="1">
    <citation type="submission" date="2020-08" db="EMBL/GenBank/DDBJ databases">
        <title>Genomic Encyclopedia of Type Strains, Phase IV (KMG-IV): sequencing the most valuable type-strain genomes for metagenomic binning, comparative biology and taxonomic classification.</title>
        <authorList>
            <person name="Goeker M."/>
        </authorList>
    </citation>
    <scope>NUCLEOTIDE SEQUENCE [LARGE SCALE GENOMIC DNA]</scope>
    <source>
        <strain evidence="6 7">DSM 105074</strain>
    </source>
</reference>
<dbReference type="InterPro" id="IPR058624">
    <property type="entry name" value="MdtA-like_HH"/>
</dbReference>